<dbReference type="InterPro" id="IPR000504">
    <property type="entry name" value="RRM_dom"/>
</dbReference>
<gene>
    <name evidence="6" type="ORF">KFE25_000519</name>
</gene>
<comment type="caution">
    <text evidence="6">The sequence shown here is derived from an EMBL/GenBank/DDBJ whole genome shotgun (WGS) entry which is preliminary data.</text>
</comment>
<evidence type="ECO:0000256" key="1">
    <source>
        <dbReference type="ARBA" id="ARBA00022884"/>
    </source>
</evidence>
<proteinExistence type="predicted"/>
<protein>
    <recommendedName>
        <fullName evidence="5">RRM domain-containing protein</fullName>
    </recommendedName>
</protein>
<dbReference type="InterPro" id="IPR012677">
    <property type="entry name" value="Nucleotide-bd_a/b_plait_sf"/>
</dbReference>
<organism evidence="6 7">
    <name type="scientific">Diacronema lutheri</name>
    <name type="common">Unicellular marine alga</name>
    <name type="synonym">Monochrysis lutheri</name>
    <dbReference type="NCBI Taxonomy" id="2081491"/>
    <lineage>
        <taxon>Eukaryota</taxon>
        <taxon>Haptista</taxon>
        <taxon>Haptophyta</taxon>
        <taxon>Pavlovophyceae</taxon>
        <taxon>Pavlovales</taxon>
        <taxon>Pavlovaceae</taxon>
        <taxon>Diacronema</taxon>
    </lineage>
</organism>
<dbReference type="EMBL" id="JAGTXO010000006">
    <property type="protein sequence ID" value="KAG8467203.1"/>
    <property type="molecule type" value="Genomic_DNA"/>
</dbReference>
<dbReference type="SMART" id="SM00360">
    <property type="entry name" value="RRM"/>
    <property type="match status" value="1"/>
</dbReference>
<dbReference type="GO" id="GO:0008143">
    <property type="term" value="F:poly(A) binding"/>
    <property type="evidence" value="ECO:0007669"/>
    <property type="project" value="TreeGrafter"/>
</dbReference>
<evidence type="ECO:0000256" key="4">
    <source>
        <dbReference type="SAM" id="MobiDB-lite"/>
    </source>
</evidence>
<dbReference type="CDD" id="cd12306">
    <property type="entry name" value="RRM_II_PABPs"/>
    <property type="match status" value="1"/>
</dbReference>
<feature type="domain" description="RRM" evidence="5">
    <location>
        <begin position="76"/>
        <end position="152"/>
    </location>
</feature>
<sequence>MDDDLEAELAAADGDAMADLGGEPVDEEIEAIKSKLHEMEQEAEKLKKMQDEVEEQMLGPGGEALDQAAADEIDQRSIYIGNVDYAATPEELHAHFESVGTVNRVTILCDKFRNPKGYAYIEFAEKEAVETSLALNESIFKGRPIKITPKRTNVFGYNRGRGRGGYGPAARGRGAGRGFHPYARGGRGRGRRGGGGFRGGGGAAPGGGYY</sequence>
<evidence type="ECO:0000256" key="2">
    <source>
        <dbReference type="PROSITE-ProRule" id="PRU00176"/>
    </source>
</evidence>
<feature type="region of interest" description="Disordered" evidence="4">
    <location>
        <begin position="165"/>
        <end position="199"/>
    </location>
</feature>
<dbReference type="Pfam" id="PF00076">
    <property type="entry name" value="RRM_1"/>
    <property type="match status" value="1"/>
</dbReference>
<evidence type="ECO:0000313" key="6">
    <source>
        <dbReference type="EMBL" id="KAG8467203.1"/>
    </source>
</evidence>
<accession>A0A8J5XLS4</accession>
<reference evidence="6" key="1">
    <citation type="submission" date="2021-05" db="EMBL/GenBank/DDBJ databases">
        <title>The genome of the haptophyte Pavlova lutheri (Diacronema luteri, Pavlovales) - a model for lipid biosynthesis in eukaryotic algae.</title>
        <authorList>
            <person name="Hulatt C.J."/>
            <person name="Posewitz M.C."/>
        </authorList>
    </citation>
    <scope>NUCLEOTIDE SEQUENCE</scope>
    <source>
        <strain evidence="6">NIVA-4/92</strain>
    </source>
</reference>
<dbReference type="OMA" id="YRGRATY"/>
<dbReference type="OrthoDB" id="4726at2759"/>
<keyword evidence="1 2" id="KW-0694">RNA-binding</keyword>
<dbReference type="InterPro" id="IPR035979">
    <property type="entry name" value="RBD_domain_sf"/>
</dbReference>
<dbReference type="Proteomes" id="UP000751190">
    <property type="component" value="Unassembled WGS sequence"/>
</dbReference>
<dbReference type="PROSITE" id="PS50102">
    <property type="entry name" value="RRM"/>
    <property type="match status" value="1"/>
</dbReference>
<dbReference type="PANTHER" id="PTHR23236:SF12">
    <property type="entry name" value="EUKARYOTIC INITIATION FACTOR 4B-RELATED"/>
    <property type="match status" value="1"/>
</dbReference>
<dbReference type="AlphaFoldDB" id="A0A8J5XLS4"/>
<dbReference type="PANTHER" id="PTHR23236">
    <property type="entry name" value="EUKARYOTIC TRANSLATION INITIATION FACTOR 4B/4H"/>
    <property type="match status" value="1"/>
</dbReference>
<dbReference type="Gene3D" id="3.30.70.330">
    <property type="match status" value="1"/>
</dbReference>
<keyword evidence="7" id="KW-1185">Reference proteome</keyword>
<name>A0A8J5XLS4_DIALT</name>
<dbReference type="SUPFAM" id="SSF54928">
    <property type="entry name" value="RNA-binding domain, RBD"/>
    <property type="match status" value="1"/>
</dbReference>
<evidence type="ECO:0000259" key="5">
    <source>
        <dbReference type="PROSITE" id="PS50102"/>
    </source>
</evidence>
<feature type="compositionally biased region" description="Gly residues" evidence="4">
    <location>
        <begin position="165"/>
        <end position="177"/>
    </location>
</feature>
<feature type="coiled-coil region" evidence="3">
    <location>
        <begin position="29"/>
        <end position="59"/>
    </location>
</feature>
<evidence type="ECO:0000256" key="3">
    <source>
        <dbReference type="SAM" id="Coils"/>
    </source>
</evidence>
<keyword evidence="3" id="KW-0175">Coiled coil</keyword>
<evidence type="ECO:0000313" key="7">
    <source>
        <dbReference type="Proteomes" id="UP000751190"/>
    </source>
</evidence>